<organism evidence="1 2">
    <name type="scientific">Periplaneta americana</name>
    <name type="common">American cockroach</name>
    <name type="synonym">Blatta americana</name>
    <dbReference type="NCBI Taxonomy" id="6978"/>
    <lineage>
        <taxon>Eukaryota</taxon>
        <taxon>Metazoa</taxon>
        <taxon>Ecdysozoa</taxon>
        <taxon>Arthropoda</taxon>
        <taxon>Hexapoda</taxon>
        <taxon>Insecta</taxon>
        <taxon>Pterygota</taxon>
        <taxon>Neoptera</taxon>
        <taxon>Polyneoptera</taxon>
        <taxon>Dictyoptera</taxon>
        <taxon>Blattodea</taxon>
        <taxon>Blattoidea</taxon>
        <taxon>Blattidae</taxon>
        <taxon>Blattinae</taxon>
        <taxon>Periplaneta</taxon>
    </lineage>
</organism>
<sequence length="164" mass="19572">MSPGSSTESYPAFAHIGLRENPGKNLNQISGKETKEKTSEVLCMECGIIWGRNMDITTSEEKRIEALEMWIWRRMERVKWTERVRNEAVLERVDEERMILKLIKNRKRNWLGHWLRRNCLLNDALEGMVNGRRVLGRRRYQIIDDIKMYGSYEETKRKAENRKD</sequence>
<evidence type="ECO:0000313" key="2">
    <source>
        <dbReference type="Proteomes" id="UP001148838"/>
    </source>
</evidence>
<comment type="caution">
    <text evidence="1">The sequence shown here is derived from an EMBL/GenBank/DDBJ whole genome shotgun (WGS) entry which is preliminary data.</text>
</comment>
<dbReference type="EMBL" id="JAJSOF020000019">
    <property type="protein sequence ID" value="KAJ4439118.1"/>
    <property type="molecule type" value="Genomic_DNA"/>
</dbReference>
<dbReference type="Proteomes" id="UP001148838">
    <property type="component" value="Unassembled WGS sequence"/>
</dbReference>
<reference evidence="1 2" key="1">
    <citation type="journal article" date="2022" name="Allergy">
        <title>Genome assembly and annotation of Periplaneta americana reveal a comprehensive cockroach allergen profile.</title>
        <authorList>
            <person name="Wang L."/>
            <person name="Xiong Q."/>
            <person name="Saelim N."/>
            <person name="Wang L."/>
            <person name="Nong W."/>
            <person name="Wan A.T."/>
            <person name="Shi M."/>
            <person name="Liu X."/>
            <person name="Cao Q."/>
            <person name="Hui J.H.L."/>
            <person name="Sookrung N."/>
            <person name="Leung T.F."/>
            <person name="Tungtrongchitr A."/>
            <person name="Tsui S.K.W."/>
        </authorList>
    </citation>
    <scope>NUCLEOTIDE SEQUENCE [LARGE SCALE GENOMIC DNA]</scope>
    <source>
        <strain evidence="1">PWHHKU_190912</strain>
    </source>
</reference>
<name>A0ABQ8SYQ4_PERAM</name>
<keyword evidence="2" id="KW-1185">Reference proteome</keyword>
<protein>
    <submittedName>
        <fullName evidence="1">Uncharacterized protein</fullName>
    </submittedName>
</protein>
<gene>
    <name evidence="1" type="ORF">ANN_15075</name>
</gene>
<proteinExistence type="predicted"/>
<evidence type="ECO:0000313" key="1">
    <source>
        <dbReference type="EMBL" id="KAJ4439118.1"/>
    </source>
</evidence>
<accession>A0ABQ8SYQ4</accession>